<feature type="transmembrane region" description="Helical" evidence="5">
    <location>
        <begin position="240"/>
        <end position="266"/>
    </location>
</feature>
<evidence type="ECO:0000256" key="1">
    <source>
        <dbReference type="ARBA" id="ARBA00004127"/>
    </source>
</evidence>
<feature type="transmembrane region" description="Helical" evidence="5">
    <location>
        <begin position="34"/>
        <end position="55"/>
    </location>
</feature>
<dbReference type="InterPro" id="IPR036259">
    <property type="entry name" value="MFS_trans_sf"/>
</dbReference>
<accession>A0A1G7VGA5</accession>
<evidence type="ECO:0000256" key="4">
    <source>
        <dbReference type="ARBA" id="ARBA00023136"/>
    </source>
</evidence>
<feature type="transmembrane region" description="Helical" evidence="5">
    <location>
        <begin position="372"/>
        <end position="394"/>
    </location>
</feature>
<reference evidence="7 8" key="1">
    <citation type="submission" date="2016-10" db="EMBL/GenBank/DDBJ databases">
        <authorList>
            <person name="de Groot N.N."/>
        </authorList>
    </citation>
    <scope>NUCLEOTIDE SEQUENCE [LARGE SCALE GENOMIC DNA]</scope>
    <source>
        <strain evidence="7 8">LMG 2247</strain>
    </source>
</reference>
<feature type="domain" description="Major facilitator superfamily (MFS) profile" evidence="6">
    <location>
        <begin position="9"/>
        <end position="428"/>
    </location>
</feature>
<feature type="transmembrane region" description="Helical" evidence="5">
    <location>
        <begin position="136"/>
        <end position="159"/>
    </location>
</feature>
<dbReference type="PANTHER" id="PTHR43826">
    <property type="entry name" value="GLUCOSE-6-PHOSPHATE EXCHANGER SLC37A4"/>
    <property type="match status" value="1"/>
</dbReference>
<dbReference type="InterPro" id="IPR000849">
    <property type="entry name" value="Sugar_P_transporter"/>
</dbReference>
<evidence type="ECO:0000313" key="8">
    <source>
        <dbReference type="Proteomes" id="UP000199706"/>
    </source>
</evidence>
<dbReference type="Gene3D" id="1.20.1250.20">
    <property type="entry name" value="MFS general substrate transporter like domains"/>
    <property type="match status" value="2"/>
</dbReference>
<dbReference type="GO" id="GO:0016020">
    <property type="term" value="C:membrane"/>
    <property type="evidence" value="ECO:0007669"/>
    <property type="project" value="InterPro"/>
</dbReference>
<dbReference type="Proteomes" id="UP000199706">
    <property type="component" value="Unassembled WGS sequence"/>
</dbReference>
<dbReference type="EMBL" id="FNCJ01000004">
    <property type="protein sequence ID" value="SDG57960.1"/>
    <property type="molecule type" value="Genomic_DNA"/>
</dbReference>
<dbReference type="GO" id="GO:0012505">
    <property type="term" value="C:endomembrane system"/>
    <property type="evidence" value="ECO:0007669"/>
    <property type="project" value="UniProtKB-SubCell"/>
</dbReference>
<dbReference type="PROSITE" id="PS50850">
    <property type="entry name" value="MFS"/>
    <property type="match status" value="1"/>
</dbReference>
<feature type="transmembrane region" description="Helical" evidence="5">
    <location>
        <begin position="99"/>
        <end position="115"/>
    </location>
</feature>
<comment type="subcellular location">
    <subcellularLocation>
        <location evidence="1">Endomembrane system</location>
        <topology evidence="1">Multi-pass membrane protein</topology>
    </subcellularLocation>
</comment>
<dbReference type="GO" id="GO:0061513">
    <property type="term" value="F:glucose 6-phosphate:phosphate antiporter activity"/>
    <property type="evidence" value="ECO:0007669"/>
    <property type="project" value="TreeGrafter"/>
</dbReference>
<dbReference type="PIRSF" id="PIRSF002808">
    <property type="entry name" value="Hexose_phosphate_transp"/>
    <property type="match status" value="1"/>
</dbReference>
<feature type="transmembrane region" description="Helical" evidence="5">
    <location>
        <begin position="406"/>
        <end position="423"/>
    </location>
</feature>
<dbReference type="InterPro" id="IPR020846">
    <property type="entry name" value="MFS_dom"/>
</dbReference>
<evidence type="ECO:0000259" key="6">
    <source>
        <dbReference type="PROSITE" id="PS50850"/>
    </source>
</evidence>
<name>A0A1G7VGA5_9BURK</name>
<dbReference type="PANTHER" id="PTHR43826:SF3">
    <property type="entry name" value="GLUCOSE-6-PHOSPHATE EXCHANGER SLC37A4"/>
    <property type="match status" value="1"/>
</dbReference>
<dbReference type="SUPFAM" id="SSF103473">
    <property type="entry name" value="MFS general substrate transporter"/>
    <property type="match status" value="1"/>
</dbReference>
<organism evidence="7 8">
    <name type="scientific">Paraburkholderia phenazinium</name>
    <dbReference type="NCBI Taxonomy" id="60549"/>
    <lineage>
        <taxon>Bacteria</taxon>
        <taxon>Pseudomonadati</taxon>
        <taxon>Pseudomonadota</taxon>
        <taxon>Betaproteobacteria</taxon>
        <taxon>Burkholderiales</taxon>
        <taxon>Burkholderiaceae</taxon>
        <taxon>Paraburkholderia</taxon>
    </lineage>
</organism>
<feature type="transmembrane region" description="Helical" evidence="5">
    <location>
        <begin position="165"/>
        <end position="185"/>
    </location>
</feature>
<gene>
    <name evidence="7" type="ORF">SAMN05216466_10430</name>
</gene>
<keyword evidence="3 5" id="KW-1133">Transmembrane helix</keyword>
<dbReference type="InterPro" id="IPR051337">
    <property type="entry name" value="OPA_Antiporter"/>
</dbReference>
<dbReference type="GO" id="GO:0035435">
    <property type="term" value="P:phosphate ion transmembrane transport"/>
    <property type="evidence" value="ECO:0007669"/>
    <property type="project" value="TreeGrafter"/>
</dbReference>
<evidence type="ECO:0000256" key="5">
    <source>
        <dbReference type="SAM" id="Phobius"/>
    </source>
</evidence>
<dbReference type="RefSeq" id="WP_090684104.1">
    <property type="nucleotide sequence ID" value="NZ_CADERL010000031.1"/>
</dbReference>
<feature type="transmembrane region" description="Helical" evidence="5">
    <location>
        <begin position="334"/>
        <end position="351"/>
    </location>
</feature>
<evidence type="ECO:0000313" key="7">
    <source>
        <dbReference type="EMBL" id="SDG57960.1"/>
    </source>
</evidence>
<feature type="transmembrane region" description="Helical" evidence="5">
    <location>
        <begin position="309"/>
        <end position="328"/>
    </location>
</feature>
<keyword evidence="2 5" id="KW-0812">Transmembrane</keyword>
<evidence type="ECO:0000256" key="2">
    <source>
        <dbReference type="ARBA" id="ARBA00022692"/>
    </source>
</evidence>
<keyword evidence="4 5" id="KW-0472">Membrane</keyword>
<feature type="transmembrane region" description="Helical" evidence="5">
    <location>
        <begin position="278"/>
        <end position="297"/>
    </location>
</feature>
<sequence length="445" mass="49656">MKISYRWIVAIALFVAYSIQFLDRVKTNLLNPFIAADLGLSMGDIGTGTFLMLIFYGPSQYISGVLTDKYGAKKVLIFSVISWSIMTWWMGFLHSRYEYFFRMALFGMLIGTEYVPSARILMRWFNKEGRAQAQALLSWAWILTPAWASILATQLAAHTGSWREVFFITGALGIFPLLLIVLLVFDRPEQYRGITREELHYSYKEEIEAGILKGDKFENVQSQILQVKNFSFLDLFKSRAYIAVVLVDVVMQVTYWGASIWIPLYLADKFGFKLQAMGYWSALYFVAGAIGSFVSSYLSDKVFRGNRRIMIATCFAGLIPFVLAIATMQTGNNALLAVVLCGMGFFANMAWGPFLTVPAEIFTPEVYGKAMGFVNGVGYVVAAFSAKIFASLIVTTSSGKDYTQGWIFLAGCIVLGIVASWFIHTEPRSDTDNEAGSATEPAAIQ</sequence>
<feature type="transmembrane region" description="Helical" evidence="5">
    <location>
        <begin position="75"/>
        <end position="93"/>
    </location>
</feature>
<dbReference type="AlphaFoldDB" id="A0A1G7VGA5"/>
<dbReference type="Pfam" id="PF07690">
    <property type="entry name" value="MFS_1"/>
    <property type="match status" value="1"/>
</dbReference>
<dbReference type="OrthoDB" id="9771451at2"/>
<protein>
    <submittedName>
        <fullName evidence="7">Sugar phosphate permease</fullName>
    </submittedName>
</protein>
<dbReference type="InterPro" id="IPR011701">
    <property type="entry name" value="MFS"/>
</dbReference>
<evidence type="ECO:0000256" key="3">
    <source>
        <dbReference type="ARBA" id="ARBA00022989"/>
    </source>
</evidence>
<proteinExistence type="predicted"/>